<keyword evidence="3" id="KW-1185">Reference proteome</keyword>
<feature type="region of interest" description="Disordered" evidence="1">
    <location>
        <begin position="52"/>
        <end position="73"/>
    </location>
</feature>
<dbReference type="EMBL" id="AP028916">
    <property type="protein sequence ID" value="BES97681.1"/>
    <property type="molecule type" value="Genomic_DNA"/>
</dbReference>
<protein>
    <submittedName>
        <fullName evidence="2">Uncharacterized protein</fullName>
    </submittedName>
</protein>
<sequence length="117" mass="13214">MTSILFHLGCPEPGLPFKIGALPTLHDRGAHEPRPLGGLGWSCTCAPHLQSPGRYSARGPTERPLPLPPGQHSLFPRHLYRSLHFERRSSTQYRPLRRPGVYAKVDAPKRHREPTER</sequence>
<organism evidence="2 3">
    <name type="scientific">Nesidiocoris tenuis</name>
    <dbReference type="NCBI Taxonomy" id="355587"/>
    <lineage>
        <taxon>Eukaryota</taxon>
        <taxon>Metazoa</taxon>
        <taxon>Ecdysozoa</taxon>
        <taxon>Arthropoda</taxon>
        <taxon>Hexapoda</taxon>
        <taxon>Insecta</taxon>
        <taxon>Pterygota</taxon>
        <taxon>Neoptera</taxon>
        <taxon>Paraneoptera</taxon>
        <taxon>Hemiptera</taxon>
        <taxon>Heteroptera</taxon>
        <taxon>Panheteroptera</taxon>
        <taxon>Cimicomorpha</taxon>
        <taxon>Miridae</taxon>
        <taxon>Dicyphina</taxon>
        <taxon>Nesidiocoris</taxon>
    </lineage>
</organism>
<evidence type="ECO:0000313" key="3">
    <source>
        <dbReference type="Proteomes" id="UP001307889"/>
    </source>
</evidence>
<gene>
    <name evidence="2" type="ORF">NTJ_10495</name>
</gene>
<feature type="region of interest" description="Disordered" evidence="1">
    <location>
        <begin position="90"/>
        <end position="117"/>
    </location>
</feature>
<accession>A0ABN7B3D3</accession>
<evidence type="ECO:0000256" key="1">
    <source>
        <dbReference type="SAM" id="MobiDB-lite"/>
    </source>
</evidence>
<name>A0ABN7B3D3_9HEMI</name>
<reference evidence="2 3" key="1">
    <citation type="submission" date="2023-09" db="EMBL/GenBank/DDBJ databases">
        <title>Nesidiocoris tenuis whole genome shotgun sequence.</title>
        <authorList>
            <person name="Shibata T."/>
            <person name="Shimoda M."/>
            <person name="Kobayashi T."/>
            <person name="Uehara T."/>
        </authorList>
    </citation>
    <scope>NUCLEOTIDE SEQUENCE [LARGE SCALE GENOMIC DNA]</scope>
    <source>
        <strain evidence="2 3">Japan</strain>
    </source>
</reference>
<dbReference type="Proteomes" id="UP001307889">
    <property type="component" value="Chromosome 8"/>
</dbReference>
<evidence type="ECO:0000313" key="2">
    <source>
        <dbReference type="EMBL" id="BES97681.1"/>
    </source>
</evidence>
<proteinExistence type="predicted"/>